<dbReference type="InterPro" id="IPR011006">
    <property type="entry name" value="CheY-like_superfamily"/>
</dbReference>
<dbReference type="AlphaFoldDB" id="A0AA49FNV1"/>
<accession>A0AA49FNV1</accession>
<dbReference type="GO" id="GO:0000976">
    <property type="term" value="F:transcription cis-regulatory region binding"/>
    <property type="evidence" value="ECO:0007669"/>
    <property type="project" value="TreeGrafter"/>
</dbReference>
<protein>
    <submittedName>
        <fullName evidence="4">LytTR family DNA-binding domain-containing protein</fullName>
    </submittedName>
</protein>
<dbReference type="Pfam" id="PF00072">
    <property type="entry name" value="Response_reg"/>
    <property type="match status" value="1"/>
</dbReference>
<organism evidence="4">
    <name type="scientific">Candidatus Nitricoxidivorans perseverans</name>
    <dbReference type="NCBI Taxonomy" id="2975601"/>
    <lineage>
        <taxon>Bacteria</taxon>
        <taxon>Pseudomonadati</taxon>
        <taxon>Pseudomonadota</taxon>
        <taxon>Betaproteobacteria</taxon>
        <taxon>Nitrosomonadales</taxon>
        <taxon>Sterolibacteriaceae</taxon>
        <taxon>Candidatus Nitricoxidivorans</taxon>
    </lineage>
</organism>
<evidence type="ECO:0000256" key="1">
    <source>
        <dbReference type="ARBA" id="ARBA00023125"/>
    </source>
</evidence>
<feature type="domain" description="HTH LytTR-type" evidence="3">
    <location>
        <begin position="152"/>
        <end position="256"/>
    </location>
</feature>
<name>A0AA49FNV1_9PROT</name>
<evidence type="ECO:0000259" key="3">
    <source>
        <dbReference type="SMART" id="SM00850"/>
    </source>
</evidence>
<dbReference type="EMBL" id="CP107246">
    <property type="protein sequence ID" value="WIM06880.1"/>
    <property type="molecule type" value="Genomic_DNA"/>
</dbReference>
<proteinExistence type="predicted"/>
<dbReference type="SUPFAM" id="SSF52172">
    <property type="entry name" value="CheY-like"/>
    <property type="match status" value="1"/>
</dbReference>
<dbReference type="GO" id="GO:0006355">
    <property type="term" value="P:regulation of DNA-templated transcription"/>
    <property type="evidence" value="ECO:0007669"/>
    <property type="project" value="TreeGrafter"/>
</dbReference>
<reference evidence="4" key="1">
    <citation type="journal article" date="2023" name="Nat. Microbiol.">
        <title>Enrichment and characterization of a nitric oxide-reducing microbial community in a continuous bioreactor.</title>
        <authorList>
            <person name="Garrido-Amador P."/>
            <person name="Stortenbeker N."/>
            <person name="Wessels H.J.C.T."/>
            <person name="Speth D.R."/>
            <person name="Garcia-Heredia I."/>
            <person name="Kartal B."/>
        </authorList>
    </citation>
    <scope>NUCLEOTIDE SEQUENCE</scope>
    <source>
        <strain evidence="4">MAG1</strain>
    </source>
</reference>
<dbReference type="PANTHER" id="PTHR48111:SF69">
    <property type="entry name" value="RESPONSE REGULATOR RECEIVER"/>
    <property type="match status" value="1"/>
</dbReference>
<dbReference type="InterPro" id="IPR001789">
    <property type="entry name" value="Sig_transdc_resp-reg_receiver"/>
</dbReference>
<dbReference type="Proteomes" id="UP001234916">
    <property type="component" value="Chromosome"/>
</dbReference>
<evidence type="ECO:0000259" key="2">
    <source>
        <dbReference type="SMART" id="SM00448"/>
    </source>
</evidence>
<keyword evidence="1 4" id="KW-0238">DNA-binding</keyword>
<dbReference type="Gene3D" id="3.40.50.2300">
    <property type="match status" value="1"/>
</dbReference>
<dbReference type="KEGG" id="npv:OHM77_06350"/>
<dbReference type="SMART" id="SM00448">
    <property type="entry name" value="REC"/>
    <property type="match status" value="1"/>
</dbReference>
<dbReference type="InterPro" id="IPR039420">
    <property type="entry name" value="WalR-like"/>
</dbReference>
<feature type="domain" description="Response regulatory" evidence="2">
    <location>
        <begin position="4"/>
        <end position="118"/>
    </location>
</feature>
<sequence length="257" mass="28682">MNELRILIVDDEAPARARLRDLLADIAAEAPNRVVAEAADGVEALERLKETEADVALVDIRMPRMDGIELVQHIVRMPHPPAVVFATAYDQYAVRAFELSAIDYLLKPMRAARLADALRKAARTPSGTGATREALRRLAPSGRRHLHCVERGRVLLVPVADVLYFKADQKYVTARTSAREFLLEESLAHLEQEFGDAFLRIHRNCIVARSAVAGFAREHGGTDEGSETHWTLMLRGVAERLPVSRRQWPQVKALLEA</sequence>
<dbReference type="GO" id="GO:0000156">
    <property type="term" value="F:phosphorelay response regulator activity"/>
    <property type="evidence" value="ECO:0007669"/>
    <property type="project" value="TreeGrafter"/>
</dbReference>
<dbReference type="SMART" id="SM00850">
    <property type="entry name" value="LytTR"/>
    <property type="match status" value="1"/>
</dbReference>
<dbReference type="PANTHER" id="PTHR48111">
    <property type="entry name" value="REGULATOR OF RPOS"/>
    <property type="match status" value="1"/>
</dbReference>
<gene>
    <name evidence="4" type="ORF">OHM77_06350</name>
</gene>
<dbReference type="InterPro" id="IPR007492">
    <property type="entry name" value="LytTR_DNA-bd_dom"/>
</dbReference>
<dbReference type="Gene3D" id="2.40.50.1020">
    <property type="entry name" value="LytTr DNA-binding domain"/>
    <property type="match status" value="1"/>
</dbReference>
<evidence type="ECO:0000313" key="4">
    <source>
        <dbReference type="EMBL" id="WIM06880.1"/>
    </source>
</evidence>
<dbReference type="GO" id="GO:0032993">
    <property type="term" value="C:protein-DNA complex"/>
    <property type="evidence" value="ECO:0007669"/>
    <property type="project" value="TreeGrafter"/>
</dbReference>
<dbReference type="GO" id="GO:0005829">
    <property type="term" value="C:cytosol"/>
    <property type="evidence" value="ECO:0007669"/>
    <property type="project" value="TreeGrafter"/>
</dbReference>
<dbReference type="Pfam" id="PF04397">
    <property type="entry name" value="LytTR"/>
    <property type="match status" value="1"/>
</dbReference>